<dbReference type="InterPro" id="IPR005636">
    <property type="entry name" value="DTW"/>
</dbReference>
<dbReference type="Pfam" id="PF03942">
    <property type="entry name" value="DTW"/>
    <property type="match status" value="1"/>
</dbReference>
<proteinExistence type="inferred from homology"/>
<keyword evidence="3" id="KW-0949">S-adenosyl-L-methionine</keyword>
<dbReference type="EMBL" id="OU594944">
    <property type="protein sequence ID" value="CAG9288464.1"/>
    <property type="molecule type" value="Genomic_DNA"/>
</dbReference>
<evidence type="ECO:0000256" key="7">
    <source>
        <dbReference type="SAM" id="SignalP"/>
    </source>
</evidence>
<dbReference type="InterPro" id="IPR039262">
    <property type="entry name" value="DTWD2/TAPT"/>
</dbReference>
<dbReference type="GO" id="GO:0008033">
    <property type="term" value="P:tRNA processing"/>
    <property type="evidence" value="ECO:0007669"/>
    <property type="project" value="UniProtKB-KW"/>
</dbReference>
<evidence type="ECO:0000256" key="2">
    <source>
        <dbReference type="ARBA" id="ARBA00022679"/>
    </source>
</evidence>
<dbReference type="SMART" id="SM01144">
    <property type="entry name" value="DTW"/>
    <property type="match status" value="1"/>
</dbReference>
<accession>A0A8J9XA05</accession>
<evidence type="ECO:0000259" key="8">
    <source>
        <dbReference type="SMART" id="SM01144"/>
    </source>
</evidence>
<keyword evidence="4" id="KW-0819">tRNA processing</keyword>
<evidence type="ECO:0000313" key="9">
    <source>
        <dbReference type="EMBL" id="CAG9288464.1"/>
    </source>
</evidence>
<comment type="similarity">
    <text evidence="5">Belongs to the TDD superfamily. DTWD2 family.</text>
</comment>
<keyword evidence="7" id="KW-0732">Signal</keyword>
<organism evidence="9">
    <name type="scientific">Phaeodactylum tricornutum</name>
    <name type="common">Diatom</name>
    <dbReference type="NCBI Taxonomy" id="2850"/>
    <lineage>
        <taxon>Eukaryota</taxon>
        <taxon>Sar</taxon>
        <taxon>Stramenopiles</taxon>
        <taxon>Ochrophyta</taxon>
        <taxon>Bacillariophyta</taxon>
        <taxon>Bacillariophyceae</taxon>
        <taxon>Bacillariophycidae</taxon>
        <taxon>Naviculales</taxon>
        <taxon>Phaeodactylaceae</taxon>
        <taxon>Phaeodactylum</taxon>
    </lineage>
</organism>
<feature type="domain" description="DTW" evidence="8">
    <location>
        <begin position="107"/>
        <end position="322"/>
    </location>
</feature>
<dbReference type="Proteomes" id="UP000836788">
    <property type="component" value="Chromosome 3"/>
</dbReference>
<feature type="signal peptide" evidence="7">
    <location>
        <begin position="1"/>
        <end position="15"/>
    </location>
</feature>
<dbReference type="PANTHER" id="PTHR21392:SF0">
    <property type="entry name" value="TRNA-URIDINE AMINOCARBOXYPROPYLTRANSFERASE 2"/>
    <property type="match status" value="1"/>
</dbReference>
<gene>
    <name evidence="9" type="ORF">PTTT1_LOCUS38619</name>
</gene>
<feature type="chain" id="PRO_5035421063" description="tRNA-uridine aminocarboxypropyltransferase" evidence="7">
    <location>
        <begin position="16"/>
        <end position="342"/>
    </location>
</feature>
<dbReference type="GO" id="GO:0016432">
    <property type="term" value="F:tRNA-uridine aminocarboxypropyltransferase activity"/>
    <property type="evidence" value="ECO:0007669"/>
    <property type="project" value="UniProtKB-EC"/>
</dbReference>
<dbReference type="AlphaFoldDB" id="A0A8J9XA05"/>
<name>A0A8J9XA05_PHATR</name>
<evidence type="ECO:0000256" key="6">
    <source>
        <dbReference type="ARBA" id="ARBA00048718"/>
    </source>
</evidence>
<comment type="catalytic activity">
    <reaction evidence="6">
        <text>a uridine in tRNA + S-adenosyl-L-methionine = a 3-[(3S)-3-amino-3-carboxypropyl]uridine in tRNA + S-methyl-5'-thioadenosine + H(+)</text>
        <dbReference type="Rhea" id="RHEA:62432"/>
        <dbReference type="Rhea" id="RHEA-COMP:13339"/>
        <dbReference type="Rhea" id="RHEA-COMP:16092"/>
        <dbReference type="ChEBI" id="CHEBI:15378"/>
        <dbReference type="ChEBI" id="CHEBI:17509"/>
        <dbReference type="ChEBI" id="CHEBI:59789"/>
        <dbReference type="ChEBI" id="CHEBI:65315"/>
        <dbReference type="ChEBI" id="CHEBI:82930"/>
        <dbReference type="EC" id="2.5.1.25"/>
    </reaction>
</comment>
<keyword evidence="2" id="KW-0808">Transferase</keyword>
<dbReference type="PANTHER" id="PTHR21392">
    <property type="entry name" value="TRNA-URIDINE AMINOCARBOXYPROPYLTRANSFERASE 2"/>
    <property type="match status" value="1"/>
</dbReference>
<dbReference type="EC" id="2.5.1.25" evidence="1"/>
<protein>
    <recommendedName>
        <fullName evidence="1">tRNA-uridine aminocarboxypropyltransferase</fullName>
        <ecNumber evidence="1">2.5.1.25</ecNumber>
    </recommendedName>
</protein>
<reference evidence="9" key="1">
    <citation type="submission" date="2022-02" db="EMBL/GenBank/DDBJ databases">
        <authorList>
            <person name="Giguere J D."/>
        </authorList>
    </citation>
    <scope>NUCLEOTIDE SEQUENCE</scope>
    <source>
        <strain evidence="9">CCAP 1055/1</strain>
    </source>
</reference>
<sequence>MKLFMILIVLKSSLSFPQLSRSRLMSGQSGSFRQRLRGLSGGRTMVRLSPVLEHGDTERFLKQVETTVSHVLTRYEPDVEILSLPPPEREALGVARNLDDRLRAFRRNNDCPRCWLQRTHCICPECPSLETPAENVALAGRINRIFVLMHHKEICLAVDTAKLILAAFPQRSRLIVGGIGPEFQESMEEFLIAMKGDSLVLFPSDEATTFDALKCEDDDNKTFDVCVIDGTWEQARKLYKRYIPDKAESGPTRVQLSQESLRLLESPGHNDTVSTWRQLRRHPLAWREISTLAATRLLLKDLDTDPLANWSRLASYQQKADGGAREQLGEPRAKGFICAASQ</sequence>
<evidence type="ECO:0000256" key="1">
    <source>
        <dbReference type="ARBA" id="ARBA00012386"/>
    </source>
</evidence>
<evidence type="ECO:0000256" key="5">
    <source>
        <dbReference type="ARBA" id="ARBA00034489"/>
    </source>
</evidence>
<evidence type="ECO:0000256" key="4">
    <source>
        <dbReference type="ARBA" id="ARBA00022694"/>
    </source>
</evidence>
<evidence type="ECO:0000256" key="3">
    <source>
        <dbReference type="ARBA" id="ARBA00022691"/>
    </source>
</evidence>